<name>A0A2T3KMS5_9GAMM</name>
<evidence type="ECO:0000313" key="2">
    <source>
        <dbReference type="Proteomes" id="UP000241426"/>
    </source>
</evidence>
<organism evidence="1 2">
    <name type="scientific">Photobacterium kishitanii</name>
    <dbReference type="NCBI Taxonomy" id="318456"/>
    <lineage>
        <taxon>Bacteria</taxon>
        <taxon>Pseudomonadati</taxon>
        <taxon>Pseudomonadota</taxon>
        <taxon>Gammaproteobacteria</taxon>
        <taxon>Vibrionales</taxon>
        <taxon>Vibrionaceae</taxon>
        <taxon>Photobacterium</taxon>
    </lineage>
</organism>
<protein>
    <submittedName>
        <fullName evidence="1">Uncharacterized protein</fullName>
    </submittedName>
</protein>
<dbReference type="RefSeq" id="WP_107288830.1">
    <property type="nucleotide sequence ID" value="NZ_PYNF01000002.1"/>
</dbReference>
<proteinExistence type="predicted"/>
<dbReference type="EMBL" id="PYNF01000002">
    <property type="protein sequence ID" value="PSV01103.1"/>
    <property type="molecule type" value="Genomic_DNA"/>
</dbReference>
<gene>
    <name evidence="1" type="ORF">C9J27_03530</name>
</gene>
<comment type="caution">
    <text evidence="1">The sequence shown here is derived from an EMBL/GenBank/DDBJ whole genome shotgun (WGS) entry which is preliminary data.</text>
</comment>
<evidence type="ECO:0000313" key="1">
    <source>
        <dbReference type="EMBL" id="PSV01103.1"/>
    </source>
</evidence>
<sequence length="87" mass="9766">MSIYNFNRAGGITKVSAVPFDSASFDRSAKNNKSRQTDNVVALSKGEQINNELKLALSAVKYRKLNESTESMSPDERISELIYFLIF</sequence>
<accession>A0A2T3KMS5</accession>
<dbReference type="Proteomes" id="UP000241426">
    <property type="component" value="Unassembled WGS sequence"/>
</dbReference>
<dbReference type="AlphaFoldDB" id="A0A2T3KMS5"/>
<reference evidence="1 2" key="1">
    <citation type="submission" date="2018-01" db="EMBL/GenBank/DDBJ databases">
        <title>Whole genome sequencing of Histamine producing bacteria.</title>
        <authorList>
            <person name="Butler K."/>
        </authorList>
    </citation>
    <scope>NUCLEOTIDE SEQUENCE [LARGE SCALE GENOMIC DNA]</scope>
    <source>
        <strain evidence="1 2">FS-7.2</strain>
    </source>
</reference>